<dbReference type="OrthoDB" id="9801227at2"/>
<comment type="caution">
    <text evidence="1">The sequence shown here is derived from an EMBL/GenBank/DDBJ whole genome shotgun (WGS) entry which is preliminary data.</text>
</comment>
<name>A0A426UZ15_9ACTN</name>
<proteinExistence type="predicted"/>
<evidence type="ECO:0000313" key="2">
    <source>
        <dbReference type="Proteomes" id="UP000277256"/>
    </source>
</evidence>
<organism evidence="1 2">
    <name type="scientific">Glycomyces terrestris</name>
    <dbReference type="NCBI Taxonomy" id="2493553"/>
    <lineage>
        <taxon>Bacteria</taxon>
        <taxon>Bacillati</taxon>
        <taxon>Actinomycetota</taxon>
        <taxon>Actinomycetes</taxon>
        <taxon>Glycomycetales</taxon>
        <taxon>Glycomycetaceae</taxon>
        <taxon>Glycomyces</taxon>
    </lineage>
</organism>
<gene>
    <name evidence="1" type="ORF">EIW28_11150</name>
</gene>
<sequence length="107" mass="11692">MNKARNDIQAVQVDAVKPVEVAPGVIRRRLPGPGRADGWLYDLVPGIEWPESDLHEGLARSYYVLFGEITDEHRELGPGSYLVLAPGDPFRPRTTTGARLIGTSTPA</sequence>
<dbReference type="AlphaFoldDB" id="A0A426UZ15"/>
<protein>
    <submittedName>
        <fullName evidence="1">Anti-sigma factor</fullName>
    </submittedName>
</protein>
<evidence type="ECO:0000313" key="1">
    <source>
        <dbReference type="EMBL" id="RRR99828.1"/>
    </source>
</evidence>
<reference evidence="1 2" key="1">
    <citation type="submission" date="2018-12" db="EMBL/GenBank/DDBJ databases">
        <title>Glycomyces sp. YIM 121974 draft genome.</title>
        <authorList>
            <person name="Li Q."/>
        </authorList>
    </citation>
    <scope>NUCLEOTIDE SEQUENCE [LARGE SCALE GENOMIC DNA]</scope>
    <source>
        <strain evidence="1 2">YIM 121974</strain>
    </source>
</reference>
<dbReference type="InterPro" id="IPR011051">
    <property type="entry name" value="RmlC_Cupin_sf"/>
</dbReference>
<dbReference type="Proteomes" id="UP000277256">
    <property type="component" value="Unassembled WGS sequence"/>
</dbReference>
<keyword evidence="2" id="KW-1185">Reference proteome</keyword>
<dbReference type="InterPro" id="IPR014710">
    <property type="entry name" value="RmlC-like_jellyroll"/>
</dbReference>
<dbReference type="Gene3D" id="2.60.120.10">
    <property type="entry name" value="Jelly Rolls"/>
    <property type="match status" value="1"/>
</dbReference>
<dbReference type="EMBL" id="RSEB01000003">
    <property type="protein sequence ID" value="RRR99828.1"/>
    <property type="molecule type" value="Genomic_DNA"/>
</dbReference>
<dbReference type="SUPFAM" id="SSF51182">
    <property type="entry name" value="RmlC-like cupins"/>
    <property type="match status" value="1"/>
</dbReference>
<accession>A0A426UZ15</accession>